<gene>
    <name evidence="7" type="primary">RBCS</name>
</gene>
<protein>
    <recommendedName>
        <fullName evidence="7">Ribulose bisphosphate carboxylase small subunit, chloroplastic</fullName>
        <shortName evidence="7">RuBisCO small subunit</shortName>
    </recommendedName>
</protein>
<keyword evidence="1 7" id="KW-0150">Chloroplast</keyword>
<evidence type="ECO:0000256" key="5">
    <source>
        <dbReference type="ARBA" id="ARBA00023238"/>
    </source>
</evidence>
<evidence type="ECO:0000256" key="7">
    <source>
        <dbReference type="HAMAP-Rule" id="MF_00860"/>
    </source>
</evidence>
<comment type="function">
    <text evidence="7">RuBisCO catalyzes two reactions: the carboxylation of D-ribulose 1,5-bisphosphate, the primary event in carbon dioxide fixation, as well as the oxidative fragmentation of the pentose substrate. Both reactions occur simultaneously and in competition at the same active site. Although the small subunit is not catalytic it is essential for maximal activity.</text>
</comment>
<feature type="domain" description="Ribulose bisphosphate carboxylase small subunit" evidence="8">
    <location>
        <begin position="74"/>
        <end position="182"/>
    </location>
</feature>
<dbReference type="AlphaFoldDB" id="B5A4J7"/>
<dbReference type="GO" id="GO:0019253">
    <property type="term" value="P:reductive pentose-phosphate cycle"/>
    <property type="evidence" value="ECO:0007669"/>
    <property type="project" value="UniProtKB-UniRule"/>
</dbReference>
<comment type="subunit">
    <text evidence="7">Heterohexadecamer of 8 large and 8 small subunits.</text>
</comment>
<dbReference type="Gene3D" id="3.30.190.10">
    <property type="entry name" value="Ribulose bisphosphate carboxylase, small subunit"/>
    <property type="match status" value="1"/>
</dbReference>
<dbReference type="PRINTS" id="PR00152">
    <property type="entry name" value="RUBISCOSMALL"/>
</dbReference>
<dbReference type="InterPro" id="IPR036385">
    <property type="entry name" value="RuBisCO_ssu_sf"/>
</dbReference>
<dbReference type="InterPro" id="IPR024681">
    <property type="entry name" value="RuBisCO_ssu"/>
</dbReference>
<dbReference type="EMBL" id="EU810281">
    <property type="protein sequence ID" value="ACF24549.1"/>
    <property type="molecule type" value="mRNA"/>
</dbReference>
<dbReference type="HAMAP" id="MF_00859">
    <property type="entry name" value="RuBisCO_S_bact"/>
    <property type="match status" value="1"/>
</dbReference>
<evidence type="ECO:0000256" key="1">
    <source>
        <dbReference type="ARBA" id="ARBA00022528"/>
    </source>
</evidence>
<evidence type="ECO:0000256" key="6">
    <source>
        <dbReference type="ARBA" id="ARBA00023300"/>
    </source>
</evidence>
<dbReference type="GO" id="GO:0016984">
    <property type="term" value="F:ribulose-bisphosphate carboxylase activity"/>
    <property type="evidence" value="ECO:0007669"/>
    <property type="project" value="UniProtKB-UniRule"/>
</dbReference>
<evidence type="ECO:0000256" key="4">
    <source>
        <dbReference type="ARBA" id="ARBA00022640"/>
    </source>
</evidence>
<accession>B5A4J7</accession>
<name>B5A4J7_GYMST</name>
<evidence type="ECO:0000256" key="2">
    <source>
        <dbReference type="ARBA" id="ARBA00022531"/>
    </source>
</evidence>
<dbReference type="GO" id="GO:0009507">
    <property type="term" value="C:chloroplast"/>
    <property type="evidence" value="ECO:0007669"/>
    <property type="project" value="UniProtKB-SubCell"/>
</dbReference>
<keyword evidence="2 7" id="KW-0602">Photosynthesis</keyword>
<dbReference type="Pfam" id="PF00101">
    <property type="entry name" value="RuBisCO_small"/>
    <property type="match status" value="1"/>
</dbReference>
<reference evidence="9" key="1">
    <citation type="journal article" date="2008" name="Mol. Biol. Evol.">
        <title>Nucleus-encoded periplastid-targeted EFL in chlorarachniophytes.</title>
        <authorList>
            <person name="Gile G.H."/>
            <person name="Keeling P.J."/>
        </authorList>
    </citation>
    <scope>NUCLEOTIDE SEQUENCE</scope>
    <source>
        <strain evidence="9">CCMP 2057</strain>
    </source>
</reference>
<evidence type="ECO:0000259" key="8">
    <source>
        <dbReference type="SMART" id="SM00961"/>
    </source>
</evidence>
<keyword evidence="5 7" id="KW-0601">Photorespiration</keyword>
<comment type="similarity">
    <text evidence="7">Belongs to the RuBisCO small chain family.</text>
</comment>
<keyword evidence="4 7" id="KW-0934">Plastid</keyword>
<sequence>MMKNVALVASVAVNAVLCIGVVVAMYSSSQLGAPVTSRATTTSFSRAVTPAQTFRSAVAQAYCEEVVDPTNNARYETMSYLPDFNERDMENQVNYMINNGLVPCIEFDKMGTTFRENSRMPNYYDGRYWTLWKLPMFGATNARSVMQEVNECKRNNPDSYIRILGFDNIKQVQCVAFLASKPGRY</sequence>
<dbReference type="CDD" id="cd03527">
    <property type="entry name" value="RuBisCO_small"/>
    <property type="match status" value="1"/>
</dbReference>
<evidence type="ECO:0000256" key="3">
    <source>
        <dbReference type="ARBA" id="ARBA00022567"/>
    </source>
</evidence>
<comment type="miscellaneous">
    <text evidence="7">The basic functional RuBisCO is composed of a large chain homodimer in a 'head-to-tail' conformation. In form I RuBisCO this homodimer is arranged in a barrel-like tetramer with the small subunits forming a tetrameric 'cap' on each end of the 'barrel'.</text>
</comment>
<dbReference type="FunFam" id="3.30.190.10:FF:000001">
    <property type="entry name" value="Ribulose bisphosphate carboxylase small chain, chloroplastic"/>
    <property type="match status" value="1"/>
</dbReference>
<proteinExistence type="evidence at transcript level"/>
<dbReference type="SMART" id="SM00961">
    <property type="entry name" value="RuBisCO_small"/>
    <property type="match status" value="1"/>
</dbReference>
<keyword evidence="3 7" id="KW-0113">Calvin cycle</keyword>
<dbReference type="SUPFAM" id="SSF55239">
    <property type="entry name" value="RuBisCO, small subunit"/>
    <property type="match status" value="1"/>
</dbReference>
<comment type="subcellular location">
    <subcellularLocation>
        <location evidence="7">Plastid</location>
        <location evidence="7">Chloroplast</location>
    </subcellularLocation>
</comment>
<dbReference type="InterPro" id="IPR000894">
    <property type="entry name" value="RuBisCO_ssu_dom"/>
</dbReference>
<dbReference type="PANTHER" id="PTHR31262">
    <property type="entry name" value="RIBULOSE BISPHOSPHATE CARBOXYLASE SMALL CHAIN 1, CHLOROPLASTIC"/>
    <property type="match status" value="1"/>
</dbReference>
<keyword evidence="6 7" id="KW-0120">Carbon dioxide fixation</keyword>
<evidence type="ECO:0000313" key="9">
    <source>
        <dbReference type="EMBL" id="ACF24549.1"/>
    </source>
</evidence>
<organism evidence="9">
    <name type="scientific">Gymnochlora stellata</name>
    <dbReference type="NCBI Taxonomy" id="67809"/>
    <lineage>
        <taxon>Eukaryota</taxon>
        <taxon>Sar</taxon>
        <taxon>Rhizaria</taxon>
        <taxon>Cercozoa</taxon>
        <taxon>Chlorarachniophyceae</taxon>
        <taxon>Gymnochlora</taxon>
    </lineage>
</organism>